<keyword evidence="3" id="KW-1185">Reference proteome</keyword>
<dbReference type="PROSITE" id="PS50005">
    <property type="entry name" value="TPR"/>
    <property type="match status" value="2"/>
</dbReference>
<evidence type="ECO:0000313" key="3">
    <source>
        <dbReference type="Proteomes" id="UP000288716"/>
    </source>
</evidence>
<evidence type="ECO:0000256" key="1">
    <source>
        <dbReference type="PROSITE-ProRule" id="PRU00339"/>
    </source>
</evidence>
<dbReference type="SUPFAM" id="SSF48452">
    <property type="entry name" value="TPR-like"/>
    <property type="match status" value="1"/>
</dbReference>
<dbReference type="AlphaFoldDB" id="A0A443SGY0"/>
<feature type="repeat" description="TPR" evidence="1">
    <location>
        <begin position="12"/>
        <end position="45"/>
    </location>
</feature>
<reference evidence="2 3" key="1">
    <citation type="journal article" date="2018" name="Gigascience">
        <title>Genomes of trombidid mites reveal novel predicted allergens and laterally-transferred genes associated with secondary metabolism.</title>
        <authorList>
            <person name="Dong X."/>
            <person name="Chaisiri K."/>
            <person name="Xia D."/>
            <person name="Armstrong S.D."/>
            <person name="Fang Y."/>
            <person name="Donnelly M.J."/>
            <person name="Kadowaki T."/>
            <person name="McGarry J.W."/>
            <person name="Darby A.C."/>
            <person name="Makepeace B.L."/>
        </authorList>
    </citation>
    <scope>NUCLEOTIDE SEQUENCE [LARGE SCALE GENOMIC DNA]</scope>
    <source>
        <strain evidence="2">UoL-UT</strain>
    </source>
</reference>
<accession>A0A443SGY0</accession>
<comment type="caution">
    <text evidence="2">The sequence shown here is derived from an EMBL/GenBank/DDBJ whole genome shotgun (WGS) entry which is preliminary data.</text>
</comment>
<protein>
    <submittedName>
        <fullName evidence="2">Uncharacterized protein</fullName>
    </submittedName>
</protein>
<proteinExistence type="predicted"/>
<organism evidence="2 3">
    <name type="scientific">Leptotrombidium deliense</name>
    <dbReference type="NCBI Taxonomy" id="299467"/>
    <lineage>
        <taxon>Eukaryota</taxon>
        <taxon>Metazoa</taxon>
        <taxon>Ecdysozoa</taxon>
        <taxon>Arthropoda</taxon>
        <taxon>Chelicerata</taxon>
        <taxon>Arachnida</taxon>
        <taxon>Acari</taxon>
        <taxon>Acariformes</taxon>
        <taxon>Trombidiformes</taxon>
        <taxon>Prostigmata</taxon>
        <taxon>Anystina</taxon>
        <taxon>Parasitengona</taxon>
        <taxon>Trombiculoidea</taxon>
        <taxon>Trombiculidae</taxon>
        <taxon>Leptotrombidium</taxon>
    </lineage>
</organism>
<sequence>MTVLIHRRNSIAECFNERGLFRYKTIDFAEAIDDFSKAIEYDDQMSAAYYNRGLVNYRMSLFQKAVVDFEKAVFLDVNNREFQLALNETHKALKESK</sequence>
<feature type="repeat" description="TPR" evidence="1">
    <location>
        <begin position="46"/>
        <end position="79"/>
    </location>
</feature>
<dbReference type="Gene3D" id="1.25.40.10">
    <property type="entry name" value="Tetratricopeptide repeat domain"/>
    <property type="match status" value="1"/>
</dbReference>
<dbReference type="PANTHER" id="PTHR47059">
    <property type="entry name" value="TETRATRICOPEPTIDE REPEAT PROTEIN 32"/>
    <property type="match status" value="1"/>
</dbReference>
<dbReference type="InterPro" id="IPR011990">
    <property type="entry name" value="TPR-like_helical_dom_sf"/>
</dbReference>
<dbReference type="EMBL" id="NCKV01002479">
    <property type="protein sequence ID" value="RWS26784.1"/>
    <property type="molecule type" value="Genomic_DNA"/>
</dbReference>
<gene>
    <name evidence="2" type="ORF">B4U80_06715</name>
</gene>
<name>A0A443SGY0_9ACAR</name>
<dbReference type="PANTHER" id="PTHR47059:SF1">
    <property type="entry name" value="TETRATRICOPEPTIDE REPEAT PROTEIN 32"/>
    <property type="match status" value="1"/>
</dbReference>
<dbReference type="SMART" id="SM00028">
    <property type="entry name" value="TPR"/>
    <property type="match status" value="2"/>
</dbReference>
<dbReference type="InterPro" id="IPR019734">
    <property type="entry name" value="TPR_rpt"/>
</dbReference>
<dbReference type="Proteomes" id="UP000288716">
    <property type="component" value="Unassembled WGS sequence"/>
</dbReference>
<dbReference type="VEuPathDB" id="VectorBase:LDEU005256"/>
<dbReference type="OrthoDB" id="2017782at2759"/>
<evidence type="ECO:0000313" key="2">
    <source>
        <dbReference type="EMBL" id="RWS26784.1"/>
    </source>
</evidence>
<dbReference type="STRING" id="299467.A0A443SGY0"/>
<keyword evidence="1" id="KW-0802">TPR repeat</keyword>